<reference evidence="13 14" key="1">
    <citation type="submission" date="2020-04" db="EMBL/GenBank/DDBJ databases">
        <title>Azohydromonas sp. isolated from soil.</title>
        <authorList>
            <person name="Dahal R.H."/>
        </authorList>
    </citation>
    <scope>NUCLEOTIDE SEQUENCE [LARGE SCALE GENOMIC DNA]</scope>
    <source>
        <strain evidence="13 14">G-1-1-14</strain>
    </source>
</reference>
<evidence type="ECO:0000256" key="7">
    <source>
        <dbReference type="ARBA" id="ARBA00023012"/>
    </source>
</evidence>
<keyword evidence="6 13" id="KW-0418">Kinase</keyword>
<dbReference type="Pfam" id="PF00512">
    <property type="entry name" value="HisKA"/>
    <property type="match status" value="1"/>
</dbReference>
<keyword evidence="11" id="KW-1133">Transmembrane helix</keyword>
<dbReference type="EC" id="2.7.13.3" evidence="2"/>
<dbReference type="EMBL" id="JABBFW010000026">
    <property type="protein sequence ID" value="NML18033.1"/>
    <property type="molecule type" value="Genomic_DNA"/>
</dbReference>
<evidence type="ECO:0000256" key="8">
    <source>
        <dbReference type="ARBA" id="ARBA00023026"/>
    </source>
</evidence>
<dbReference type="Gene3D" id="3.30.450.20">
    <property type="entry name" value="PAS domain"/>
    <property type="match status" value="2"/>
</dbReference>
<comment type="caution">
    <text evidence="13">The sequence shown here is derived from an EMBL/GenBank/DDBJ whole genome shotgun (WGS) entry which is preliminary data.</text>
</comment>
<dbReference type="CDD" id="cd12914">
    <property type="entry name" value="PDC1_DGC_like"/>
    <property type="match status" value="1"/>
</dbReference>
<accession>A0A848FIF7</accession>
<dbReference type="SUPFAM" id="SSF47384">
    <property type="entry name" value="Homodimeric domain of signal transducing histidine kinase"/>
    <property type="match status" value="1"/>
</dbReference>
<dbReference type="CDD" id="cd00082">
    <property type="entry name" value="HisKA"/>
    <property type="match status" value="1"/>
</dbReference>
<sequence length="565" mass="60511">MVLLAAMLVLLVVWGTVGALLWIKWSDAVEAEVRQNANLARTLQEQTLRAITAADQAMLRLREAVRTGEFEPLDLSRFANETGLAPDILVQLSLVGADARFIGSNLDRTAGKTGRVDLSEREHIRVHLYPGSVPQAAAGVGESGLFIGKPVLGRVSGRWTIQLSRRIDGTDGRPLGVVVASVDPGYFEAVYGGVELGGQGAVSLVGRDGVVRARVVGGVAMGTGRQLISESAGGWYVQADANHDILTSSLDGIERITAFRRIPGLPLHIAVATATDEALSQWRQTRTVVLGVTLLFSVTLLAAAWSFVAGIRRLEHTNEALRASEAQAHSASRAKSAFLAHMSHEFRTPLNAVIGLSQLLQRQALPETARQFVGHIHQAGEQLLALTNDVLDLSRIEAGEMLLEQLPFELAPLLEAVRVLVQPQADAKGLRLQVETAPELPAALVGDALRLKQVLINLMGNAVKFTPAGSVSLQVHEVERSSRTVRLRFDVIDTGIGIAPQQQARIFEPFTQADSSTTRRYGGSGLGLSIVRRLVAMMDGQLGVQSTPGQGSRFSVTLSLGVPSA</sequence>
<dbReference type="InterPro" id="IPR036097">
    <property type="entry name" value="HisK_dim/P_sf"/>
</dbReference>
<keyword evidence="5" id="KW-0732">Signal</keyword>
<evidence type="ECO:0000256" key="9">
    <source>
        <dbReference type="ARBA" id="ARBA00058004"/>
    </source>
</evidence>
<protein>
    <recommendedName>
        <fullName evidence="10">Virulence sensor protein BvgS</fullName>
        <ecNumber evidence="2">2.7.13.3</ecNumber>
    </recommendedName>
</protein>
<dbReference type="Gene3D" id="1.10.287.130">
    <property type="match status" value="1"/>
</dbReference>
<evidence type="ECO:0000259" key="12">
    <source>
        <dbReference type="PROSITE" id="PS50109"/>
    </source>
</evidence>
<dbReference type="InterPro" id="IPR003594">
    <property type="entry name" value="HATPase_dom"/>
</dbReference>
<dbReference type="PRINTS" id="PR00344">
    <property type="entry name" value="BCTRLSENSOR"/>
</dbReference>
<dbReference type="InterPro" id="IPR004358">
    <property type="entry name" value="Sig_transdc_His_kin-like_C"/>
</dbReference>
<evidence type="ECO:0000313" key="14">
    <source>
        <dbReference type="Proteomes" id="UP000574067"/>
    </source>
</evidence>
<dbReference type="PROSITE" id="PS50109">
    <property type="entry name" value="HIS_KIN"/>
    <property type="match status" value="1"/>
</dbReference>
<dbReference type="PANTHER" id="PTHR43047">
    <property type="entry name" value="TWO-COMPONENT HISTIDINE PROTEIN KINASE"/>
    <property type="match status" value="1"/>
</dbReference>
<evidence type="ECO:0000256" key="2">
    <source>
        <dbReference type="ARBA" id="ARBA00012438"/>
    </source>
</evidence>
<dbReference type="FunFam" id="3.30.565.10:FF:000010">
    <property type="entry name" value="Sensor histidine kinase RcsC"/>
    <property type="match status" value="1"/>
</dbReference>
<dbReference type="SUPFAM" id="SSF55874">
    <property type="entry name" value="ATPase domain of HSP90 chaperone/DNA topoisomerase II/histidine kinase"/>
    <property type="match status" value="1"/>
</dbReference>
<dbReference type="InterPro" id="IPR003661">
    <property type="entry name" value="HisK_dim/P_dom"/>
</dbReference>
<evidence type="ECO:0000256" key="4">
    <source>
        <dbReference type="ARBA" id="ARBA00022679"/>
    </source>
</evidence>
<feature type="transmembrane region" description="Helical" evidence="11">
    <location>
        <begin position="288"/>
        <end position="308"/>
    </location>
</feature>
<keyword evidence="7" id="KW-0902">Two-component regulatory system</keyword>
<feature type="domain" description="Histidine kinase" evidence="12">
    <location>
        <begin position="341"/>
        <end position="562"/>
    </location>
</feature>
<keyword evidence="4" id="KW-0808">Transferase</keyword>
<dbReference type="GO" id="GO:0000155">
    <property type="term" value="F:phosphorelay sensor kinase activity"/>
    <property type="evidence" value="ECO:0007669"/>
    <property type="project" value="InterPro"/>
</dbReference>
<keyword evidence="3" id="KW-0597">Phosphoprotein</keyword>
<dbReference type="AlphaFoldDB" id="A0A848FIF7"/>
<evidence type="ECO:0000256" key="11">
    <source>
        <dbReference type="SAM" id="Phobius"/>
    </source>
</evidence>
<keyword evidence="11" id="KW-0812">Transmembrane</keyword>
<evidence type="ECO:0000256" key="3">
    <source>
        <dbReference type="ARBA" id="ARBA00022553"/>
    </source>
</evidence>
<evidence type="ECO:0000256" key="10">
    <source>
        <dbReference type="ARBA" id="ARBA00070152"/>
    </source>
</evidence>
<proteinExistence type="predicted"/>
<gene>
    <name evidence="13" type="ORF">HHL10_23975</name>
</gene>
<dbReference type="InterPro" id="IPR036890">
    <property type="entry name" value="HATPase_C_sf"/>
</dbReference>
<dbReference type="CDD" id="cd16922">
    <property type="entry name" value="HATPase_EvgS-ArcB-TorS-like"/>
    <property type="match status" value="1"/>
</dbReference>
<evidence type="ECO:0000256" key="5">
    <source>
        <dbReference type="ARBA" id="ARBA00022729"/>
    </source>
</evidence>
<name>A0A848FIF7_9BURK</name>
<dbReference type="SMART" id="SM00387">
    <property type="entry name" value="HATPase_c"/>
    <property type="match status" value="1"/>
</dbReference>
<evidence type="ECO:0000256" key="1">
    <source>
        <dbReference type="ARBA" id="ARBA00000085"/>
    </source>
</evidence>
<comment type="catalytic activity">
    <reaction evidence="1">
        <text>ATP + protein L-histidine = ADP + protein N-phospho-L-histidine.</text>
        <dbReference type="EC" id="2.7.13.3"/>
    </reaction>
</comment>
<dbReference type="InterPro" id="IPR005467">
    <property type="entry name" value="His_kinase_dom"/>
</dbReference>
<dbReference type="PANTHER" id="PTHR43047:SF64">
    <property type="entry name" value="HISTIDINE KINASE CONTAINING CHEY-HOMOLOGOUS RECEIVER DOMAIN AND PAS DOMAIN-RELATED"/>
    <property type="match status" value="1"/>
</dbReference>
<dbReference type="CDD" id="cd12915">
    <property type="entry name" value="PDC2_DGC_like"/>
    <property type="match status" value="1"/>
</dbReference>
<evidence type="ECO:0000313" key="13">
    <source>
        <dbReference type="EMBL" id="NML18033.1"/>
    </source>
</evidence>
<dbReference type="SMART" id="SM00388">
    <property type="entry name" value="HisKA"/>
    <property type="match status" value="1"/>
</dbReference>
<keyword evidence="8" id="KW-0843">Virulence</keyword>
<dbReference type="Proteomes" id="UP000574067">
    <property type="component" value="Unassembled WGS sequence"/>
</dbReference>
<keyword evidence="14" id="KW-1185">Reference proteome</keyword>
<evidence type="ECO:0000256" key="6">
    <source>
        <dbReference type="ARBA" id="ARBA00022777"/>
    </source>
</evidence>
<dbReference type="Pfam" id="PF02518">
    <property type="entry name" value="HATPase_c"/>
    <property type="match status" value="1"/>
</dbReference>
<organism evidence="13 14">
    <name type="scientific">Azohydromonas caseinilytica</name>
    <dbReference type="NCBI Taxonomy" id="2728836"/>
    <lineage>
        <taxon>Bacteria</taxon>
        <taxon>Pseudomonadati</taxon>
        <taxon>Pseudomonadota</taxon>
        <taxon>Betaproteobacteria</taxon>
        <taxon>Burkholderiales</taxon>
        <taxon>Sphaerotilaceae</taxon>
        <taxon>Azohydromonas</taxon>
    </lineage>
</organism>
<keyword evidence="11" id="KW-0472">Membrane</keyword>
<comment type="function">
    <text evidence="9">Member of the two-component regulatory system BvgS/BvgA. Phosphorylates BvgA via a four-step phosphorelay in response to environmental signals.</text>
</comment>
<dbReference type="Gene3D" id="3.30.565.10">
    <property type="entry name" value="Histidine kinase-like ATPase, C-terminal domain"/>
    <property type="match status" value="1"/>
</dbReference>